<evidence type="ECO:0000259" key="1">
    <source>
        <dbReference type="PROSITE" id="PS50093"/>
    </source>
</evidence>
<name>A0A5B3FYD2_9BACT</name>
<dbReference type="InterPro" id="IPR035986">
    <property type="entry name" value="PKD_dom_sf"/>
</dbReference>
<dbReference type="SUPFAM" id="SSF49299">
    <property type="entry name" value="PKD domain"/>
    <property type="match status" value="2"/>
</dbReference>
<dbReference type="Proteomes" id="UP000323567">
    <property type="component" value="Unassembled WGS sequence"/>
</dbReference>
<sequence>MIRTGTPEFFMQESTPDSLTEKIPTFQKLRTMKQLFFHLVPVLAFGLVLAACDNDSDEWTQPYEFAWSYGAESQFSVGKPATFTDLSLGVETREWSFEDATPATSTDPEPSVVFNSKGIKTVTLTIHFLNGQVQSESFDIEVFYPLSARIKALELTPKGCIRLDTPVSFGLTEVEGNPTSYQWTFEGGTPSSSTDPAPVVTWTSANKNGARISCRLTRADDGMTTTVEQTFIVGNYPMLHPIPEKDYDPWRFELSSIGKWTLWNTTTSADDLTTNTSIVSGGADGSKQALKVTLKPGVIYQLFTRDNWVCNAQLVAGQKYEVSFWQKTDAAEGSLIVLTGIYNNLPSWSWNEYLQVLASDHWSIYFPDIPFEEQVEEMFGIWSNIEYPLTETITLPASPELMPSAEWKQVRFEFTATSAKYESLLNTYPQFALLSAGSADVNWYLDDIQINLIEE</sequence>
<gene>
    <name evidence="2" type="ORF">F2Y13_13770</name>
</gene>
<organism evidence="2 3">
    <name type="scientific">Alistipes shahii</name>
    <dbReference type="NCBI Taxonomy" id="328814"/>
    <lineage>
        <taxon>Bacteria</taxon>
        <taxon>Pseudomonadati</taxon>
        <taxon>Bacteroidota</taxon>
        <taxon>Bacteroidia</taxon>
        <taxon>Bacteroidales</taxon>
        <taxon>Rikenellaceae</taxon>
        <taxon>Alistipes</taxon>
    </lineage>
</organism>
<evidence type="ECO:0000313" key="2">
    <source>
        <dbReference type="EMBL" id="KAA2366139.1"/>
    </source>
</evidence>
<protein>
    <recommendedName>
        <fullName evidence="1">PKD domain-containing protein</fullName>
    </recommendedName>
</protein>
<dbReference type="CDD" id="cd00146">
    <property type="entry name" value="PKD"/>
    <property type="match status" value="1"/>
</dbReference>
<dbReference type="EMBL" id="VVXK01000027">
    <property type="protein sequence ID" value="KAA2366139.1"/>
    <property type="molecule type" value="Genomic_DNA"/>
</dbReference>
<dbReference type="Gene3D" id="2.60.40.10">
    <property type="entry name" value="Immunoglobulins"/>
    <property type="match status" value="2"/>
</dbReference>
<dbReference type="PROSITE" id="PS50093">
    <property type="entry name" value="PKD"/>
    <property type="match status" value="1"/>
</dbReference>
<dbReference type="Gene3D" id="2.60.120.260">
    <property type="entry name" value="Galactose-binding domain-like"/>
    <property type="match status" value="1"/>
</dbReference>
<evidence type="ECO:0000313" key="3">
    <source>
        <dbReference type="Proteomes" id="UP000323567"/>
    </source>
</evidence>
<proteinExistence type="predicted"/>
<accession>A0A5B3FYD2</accession>
<dbReference type="InterPro" id="IPR000601">
    <property type="entry name" value="PKD_dom"/>
</dbReference>
<feature type="domain" description="PKD" evidence="1">
    <location>
        <begin position="94"/>
        <end position="149"/>
    </location>
</feature>
<comment type="caution">
    <text evidence="2">The sequence shown here is derived from an EMBL/GenBank/DDBJ whole genome shotgun (WGS) entry which is preliminary data.</text>
</comment>
<dbReference type="AlphaFoldDB" id="A0A5B3FYD2"/>
<dbReference type="InterPro" id="IPR013783">
    <property type="entry name" value="Ig-like_fold"/>
</dbReference>
<reference evidence="2 3" key="1">
    <citation type="journal article" date="2019" name="Nat. Med.">
        <title>A library of human gut bacterial isolates paired with longitudinal multiomics data enables mechanistic microbiome research.</title>
        <authorList>
            <person name="Poyet M."/>
            <person name="Groussin M."/>
            <person name="Gibbons S.M."/>
            <person name="Avila-Pacheco J."/>
            <person name="Jiang X."/>
            <person name="Kearney S.M."/>
            <person name="Perrotta A.R."/>
            <person name="Berdy B."/>
            <person name="Zhao S."/>
            <person name="Lieberman T.D."/>
            <person name="Swanson P.K."/>
            <person name="Smith M."/>
            <person name="Roesemann S."/>
            <person name="Alexander J.E."/>
            <person name="Rich S.A."/>
            <person name="Livny J."/>
            <person name="Vlamakis H."/>
            <person name="Clish C."/>
            <person name="Bullock K."/>
            <person name="Deik A."/>
            <person name="Scott J."/>
            <person name="Pierce K.A."/>
            <person name="Xavier R.J."/>
            <person name="Alm E.J."/>
        </authorList>
    </citation>
    <scope>NUCLEOTIDE SEQUENCE [LARGE SCALE GENOMIC DNA]</scope>
    <source>
        <strain evidence="2 3">BIOML-A2</strain>
    </source>
</reference>